<feature type="transmembrane region" description="Helical" evidence="1">
    <location>
        <begin position="90"/>
        <end position="113"/>
    </location>
</feature>
<dbReference type="KEGG" id="ctm:Cabther_A1704"/>
<evidence type="ECO:0000259" key="2">
    <source>
        <dbReference type="Pfam" id="PF13828"/>
    </source>
</evidence>
<dbReference type="Pfam" id="PF13828">
    <property type="entry name" value="DUF4190"/>
    <property type="match status" value="1"/>
</dbReference>
<accession>G2LDJ1</accession>
<protein>
    <recommendedName>
        <fullName evidence="2">DUF4190 domain-containing protein</fullName>
    </recommendedName>
</protein>
<dbReference type="EMBL" id="CP002514">
    <property type="protein sequence ID" value="AEP12451.1"/>
    <property type="molecule type" value="Genomic_DNA"/>
</dbReference>
<reference evidence="3 4" key="1">
    <citation type="journal article" date="2012" name="Environ. Microbiol.">
        <title>Complete genome of Candidatus Chloracidobacterium thermophilum, a chlorophyll-based photoheterotroph belonging to the phylum Acidobacteria.</title>
        <authorList>
            <person name="Garcia Costas A.M."/>
            <person name="Liu Z."/>
            <person name="Tomsho L.P."/>
            <person name="Schuster S.C."/>
            <person name="Ward D.M."/>
            <person name="Bryant D.A."/>
        </authorList>
    </citation>
    <scope>NUCLEOTIDE SEQUENCE [LARGE SCALE GENOMIC DNA]</scope>
    <source>
        <strain evidence="3 4">B</strain>
    </source>
</reference>
<dbReference type="STRING" id="981222.Cabther_A1704"/>
<name>G2LDJ1_CHLTF</name>
<keyword evidence="1" id="KW-0812">Transmembrane</keyword>
<keyword evidence="4" id="KW-1185">Reference proteome</keyword>
<keyword evidence="1" id="KW-0472">Membrane</keyword>
<evidence type="ECO:0000256" key="1">
    <source>
        <dbReference type="SAM" id="Phobius"/>
    </source>
</evidence>
<keyword evidence="1" id="KW-1133">Transmembrane helix</keyword>
<evidence type="ECO:0000313" key="4">
    <source>
        <dbReference type="Proteomes" id="UP000006791"/>
    </source>
</evidence>
<evidence type="ECO:0000313" key="3">
    <source>
        <dbReference type="EMBL" id="AEP12451.1"/>
    </source>
</evidence>
<feature type="transmembrane region" description="Helical" evidence="1">
    <location>
        <begin position="50"/>
        <end position="70"/>
    </location>
</feature>
<gene>
    <name evidence="3" type="ordered locus">Cabther_A1704</name>
</gene>
<feature type="domain" description="DUF4190" evidence="2">
    <location>
        <begin position="46"/>
        <end position="106"/>
    </location>
</feature>
<sequence length="115" mass="12220">MPPPAPYQQPYVTPDVTPAYGVPLYGQVGYQNPAFSVEAQHWQGRARTSLILGILGLLCCGLLGPVALALGMQAKNSLQRLGVMEGQTMALVGMILGGVATALWLLWTLVSLVSR</sequence>
<organism evidence="3 4">
    <name type="scientific">Chloracidobacterium thermophilum (strain B)</name>
    <dbReference type="NCBI Taxonomy" id="981222"/>
    <lineage>
        <taxon>Bacteria</taxon>
        <taxon>Pseudomonadati</taxon>
        <taxon>Acidobacteriota</taxon>
        <taxon>Terriglobia</taxon>
        <taxon>Terriglobales</taxon>
        <taxon>Acidobacteriaceae</taxon>
        <taxon>Chloracidobacterium</taxon>
    </lineage>
</organism>
<dbReference type="InterPro" id="IPR025241">
    <property type="entry name" value="DUF4190"/>
</dbReference>
<dbReference type="AlphaFoldDB" id="G2LDJ1"/>
<dbReference type="HOGENOM" id="CLU_2104635_0_0_0"/>
<dbReference type="Proteomes" id="UP000006791">
    <property type="component" value="Chromosome 1"/>
</dbReference>
<proteinExistence type="predicted"/>